<dbReference type="InterPro" id="IPR025272">
    <property type="entry name" value="SocA_Panacea"/>
</dbReference>
<dbReference type="KEGG" id="ccot:CCAX7_14870"/>
<evidence type="ECO:0000313" key="1">
    <source>
        <dbReference type="EMBL" id="BDI29436.1"/>
    </source>
</evidence>
<dbReference type="OrthoDB" id="9799173at2"/>
<organism evidence="1 2">
    <name type="scientific">Capsulimonas corticalis</name>
    <dbReference type="NCBI Taxonomy" id="2219043"/>
    <lineage>
        <taxon>Bacteria</taxon>
        <taxon>Bacillati</taxon>
        <taxon>Armatimonadota</taxon>
        <taxon>Armatimonadia</taxon>
        <taxon>Capsulimonadales</taxon>
        <taxon>Capsulimonadaceae</taxon>
        <taxon>Capsulimonas</taxon>
    </lineage>
</organism>
<keyword evidence="2" id="KW-1185">Reference proteome</keyword>
<dbReference type="RefSeq" id="WP_119322679.1">
    <property type="nucleotide sequence ID" value="NZ_AP025739.1"/>
</dbReference>
<evidence type="ECO:0000313" key="2">
    <source>
        <dbReference type="Proteomes" id="UP000287394"/>
    </source>
</evidence>
<dbReference type="Pfam" id="PF13274">
    <property type="entry name" value="SocA_Panacea"/>
    <property type="match status" value="1"/>
</dbReference>
<dbReference type="EMBL" id="AP025739">
    <property type="protein sequence ID" value="BDI29436.1"/>
    <property type="molecule type" value="Genomic_DNA"/>
</dbReference>
<dbReference type="Proteomes" id="UP000287394">
    <property type="component" value="Chromosome"/>
</dbReference>
<reference evidence="1 2" key="1">
    <citation type="journal article" date="2019" name="Int. J. Syst. Evol. Microbiol.">
        <title>Capsulimonas corticalis gen. nov., sp. nov., an aerobic capsulated bacterium, of a novel bacterial order, Capsulimonadales ord. nov., of the class Armatimonadia of the phylum Armatimonadetes.</title>
        <authorList>
            <person name="Li J."/>
            <person name="Kudo C."/>
            <person name="Tonouchi A."/>
        </authorList>
    </citation>
    <scope>NUCLEOTIDE SEQUENCE [LARGE SCALE GENOMIC DNA]</scope>
    <source>
        <strain evidence="1 2">AX-7</strain>
    </source>
</reference>
<accession>A0A402CZD1</accession>
<proteinExistence type="predicted"/>
<name>A0A402CZD1_9BACT</name>
<protein>
    <submittedName>
        <fullName evidence="1">Uncharacterized protein</fullName>
    </submittedName>
</protein>
<gene>
    <name evidence="1" type="primary">socA</name>
    <name evidence="1" type="ORF">CCAX7_14870</name>
</gene>
<dbReference type="AlphaFoldDB" id="A0A402CZD1"/>
<sequence>MAYETEAVANYILELANIENKPISPMKLHKLLYFAHGWHLAITGQPLLDESIEAWNYGPVVHTIYQEFKEFGNSPITTFATVFKKGSRTGFEVAKLPEGAEYELARKILKRVWDVYKDYTALQLSSMTHEKGTPWSQVVGKFKGRVPLRTEIDDTLIKEYFKTIASKPAATE</sequence>